<dbReference type="PANTHER" id="PTHR10492">
    <property type="match status" value="1"/>
</dbReference>
<gene>
    <name evidence="2" type="ORF">PoB_002034500</name>
</gene>
<sequence>MPKIESERLFYIHREQGRLRADSHGALKDAFTAADGDPQNGGQRVILPSSFTGGASTKRLAQTLTKNIEKVQAMEAKHLSDTLQVTGQSARDEVCGFINARHSGSAGFSDPEWLAERAILAPLNDTVVSINKQMVPGNSTTFMSIDSTLTEEETAHCPTGFLYSIGAAGLSSHRLTIKNGMLVMIMKSLTPPHVVNGTRCIVTKISQNTLIVRIHQDTISENHLKFLYSNLIHFTFHFCKATIPHSAMPGSYHK</sequence>
<evidence type="ECO:0000313" key="2">
    <source>
        <dbReference type="EMBL" id="GFN93839.1"/>
    </source>
</evidence>
<evidence type="ECO:0000313" key="3">
    <source>
        <dbReference type="Proteomes" id="UP000735302"/>
    </source>
</evidence>
<dbReference type="EMBL" id="BLXT01002372">
    <property type="protein sequence ID" value="GFN93839.1"/>
    <property type="molecule type" value="Genomic_DNA"/>
</dbReference>
<evidence type="ECO:0000259" key="1">
    <source>
        <dbReference type="Pfam" id="PF21530"/>
    </source>
</evidence>
<proteinExistence type="predicted"/>
<protein>
    <recommendedName>
        <fullName evidence="1">DNA helicase Pif1-like 2B domain-containing protein</fullName>
    </recommendedName>
</protein>
<feature type="domain" description="DNA helicase Pif1-like 2B" evidence="1">
    <location>
        <begin position="161"/>
        <end position="204"/>
    </location>
</feature>
<keyword evidence="3" id="KW-1185">Reference proteome</keyword>
<dbReference type="Proteomes" id="UP000735302">
    <property type="component" value="Unassembled WGS sequence"/>
</dbReference>
<name>A0AAV3ZFC4_9GAST</name>
<dbReference type="AlphaFoldDB" id="A0AAV3ZFC4"/>
<dbReference type="Pfam" id="PF21530">
    <property type="entry name" value="Pif1_2B_dom"/>
    <property type="match status" value="1"/>
</dbReference>
<accession>A0AAV3ZFC4</accession>
<dbReference type="InterPro" id="IPR049163">
    <property type="entry name" value="Pif1-like_2B_dom"/>
</dbReference>
<reference evidence="2 3" key="1">
    <citation type="journal article" date="2021" name="Elife">
        <title>Chloroplast acquisition without the gene transfer in kleptoplastic sea slugs, Plakobranchus ocellatus.</title>
        <authorList>
            <person name="Maeda T."/>
            <person name="Takahashi S."/>
            <person name="Yoshida T."/>
            <person name="Shimamura S."/>
            <person name="Takaki Y."/>
            <person name="Nagai Y."/>
            <person name="Toyoda A."/>
            <person name="Suzuki Y."/>
            <person name="Arimoto A."/>
            <person name="Ishii H."/>
            <person name="Satoh N."/>
            <person name="Nishiyama T."/>
            <person name="Hasebe M."/>
            <person name="Maruyama T."/>
            <person name="Minagawa J."/>
            <person name="Obokata J."/>
            <person name="Shigenobu S."/>
        </authorList>
    </citation>
    <scope>NUCLEOTIDE SEQUENCE [LARGE SCALE GENOMIC DNA]</scope>
</reference>
<organism evidence="2 3">
    <name type="scientific">Plakobranchus ocellatus</name>
    <dbReference type="NCBI Taxonomy" id="259542"/>
    <lineage>
        <taxon>Eukaryota</taxon>
        <taxon>Metazoa</taxon>
        <taxon>Spiralia</taxon>
        <taxon>Lophotrochozoa</taxon>
        <taxon>Mollusca</taxon>
        <taxon>Gastropoda</taxon>
        <taxon>Heterobranchia</taxon>
        <taxon>Euthyneura</taxon>
        <taxon>Panpulmonata</taxon>
        <taxon>Sacoglossa</taxon>
        <taxon>Placobranchoidea</taxon>
        <taxon>Plakobranchidae</taxon>
        <taxon>Plakobranchus</taxon>
    </lineage>
</organism>
<comment type="caution">
    <text evidence="2">The sequence shown here is derived from an EMBL/GenBank/DDBJ whole genome shotgun (WGS) entry which is preliminary data.</text>
</comment>